<name>A0ABY5KP07_9CELL</name>
<sequence length="89" mass="8749">MVDLMVDDAAVASFAAAVHAHAGLVGAECTATGQVLGSGVVQDALGNVSLVLTVLDQALAEGAGALARDARSSGQAWRSADTGIAMRAV</sequence>
<evidence type="ECO:0000313" key="2">
    <source>
        <dbReference type="Proteomes" id="UP001316384"/>
    </source>
</evidence>
<reference evidence="1 2" key="1">
    <citation type="submission" date="2022-07" db="EMBL/GenBank/DDBJ databases">
        <title>Novel species in genus cellulomonas.</title>
        <authorList>
            <person name="Ye L."/>
        </authorList>
    </citation>
    <scope>NUCLEOTIDE SEQUENCE [LARGE SCALE GENOMIC DNA]</scope>
    <source>
        <strain evidence="2">zg-B89</strain>
    </source>
</reference>
<dbReference type="EMBL" id="CP101987">
    <property type="protein sequence ID" value="UUI71535.1"/>
    <property type="molecule type" value="Genomic_DNA"/>
</dbReference>
<evidence type="ECO:0000313" key="1">
    <source>
        <dbReference type="EMBL" id="UUI71535.1"/>
    </source>
</evidence>
<protein>
    <submittedName>
        <fullName evidence="1">Alpha-mannosidase</fullName>
    </submittedName>
</protein>
<proteinExistence type="predicted"/>
<accession>A0ABY5KP07</accession>
<keyword evidence="2" id="KW-1185">Reference proteome</keyword>
<dbReference type="Proteomes" id="UP001316384">
    <property type="component" value="Chromosome"/>
</dbReference>
<dbReference type="RefSeq" id="WP_256769353.1">
    <property type="nucleotide sequence ID" value="NZ_CP101987.1"/>
</dbReference>
<organism evidence="1 2">
    <name type="scientific">Cellulomonas xiejunii</name>
    <dbReference type="NCBI Taxonomy" id="2968083"/>
    <lineage>
        <taxon>Bacteria</taxon>
        <taxon>Bacillati</taxon>
        <taxon>Actinomycetota</taxon>
        <taxon>Actinomycetes</taxon>
        <taxon>Micrococcales</taxon>
        <taxon>Cellulomonadaceae</taxon>
        <taxon>Cellulomonas</taxon>
    </lineage>
</organism>
<gene>
    <name evidence="1" type="ORF">NP048_17360</name>
</gene>